<gene>
    <name evidence="2" type="ORF">LSTR_LSTR015094</name>
</gene>
<name>A0A482WZ64_LAOST</name>
<protein>
    <submittedName>
        <fullName evidence="2">Uncharacterized protein</fullName>
    </submittedName>
</protein>
<organism evidence="2 3">
    <name type="scientific">Laodelphax striatellus</name>
    <name type="common">Small brown planthopper</name>
    <name type="synonym">Delphax striatella</name>
    <dbReference type="NCBI Taxonomy" id="195883"/>
    <lineage>
        <taxon>Eukaryota</taxon>
        <taxon>Metazoa</taxon>
        <taxon>Ecdysozoa</taxon>
        <taxon>Arthropoda</taxon>
        <taxon>Hexapoda</taxon>
        <taxon>Insecta</taxon>
        <taxon>Pterygota</taxon>
        <taxon>Neoptera</taxon>
        <taxon>Paraneoptera</taxon>
        <taxon>Hemiptera</taxon>
        <taxon>Auchenorrhyncha</taxon>
        <taxon>Fulgoroidea</taxon>
        <taxon>Delphacidae</taxon>
        <taxon>Criomorphinae</taxon>
        <taxon>Laodelphax</taxon>
    </lineage>
</organism>
<feature type="compositionally biased region" description="Gly residues" evidence="1">
    <location>
        <begin position="440"/>
        <end position="452"/>
    </location>
</feature>
<evidence type="ECO:0000256" key="1">
    <source>
        <dbReference type="SAM" id="MobiDB-lite"/>
    </source>
</evidence>
<dbReference type="Proteomes" id="UP000291343">
    <property type="component" value="Unassembled WGS sequence"/>
</dbReference>
<feature type="region of interest" description="Disordered" evidence="1">
    <location>
        <begin position="563"/>
        <end position="585"/>
    </location>
</feature>
<evidence type="ECO:0000313" key="2">
    <source>
        <dbReference type="EMBL" id="RZF38877.1"/>
    </source>
</evidence>
<comment type="caution">
    <text evidence="2">The sequence shown here is derived from an EMBL/GenBank/DDBJ whole genome shotgun (WGS) entry which is preliminary data.</text>
</comment>
<feature type="compositionally biased region" description="Basic and acidic residues" evidence="1">
    <location>
        <begin position="309"/>
        <end position="348"/>
    </location>
</feature>
<feature type="region of interest" description="Disordered" evidence="1">
    <location>
        <begin position="22"/>
        <end position="260"/>
    </location>
</feature>
<sequence>MENDQKDGSTLFAATTNSISASNLKTVDTPVTSKSVDGEVNQNSVANCNKSISLGSASDVPVTLSASETEKEDEALVNDKTSLNVSNSEINDKQSVSDVVVDKSVTDDKPLPDSLDNSLKDDSVLSEGSSRMEQTLVNDKSAQESEGKDVVDESTPKSDSLPEIRQICNKTIQEDEAMDVDESLTISNDNESASKDSTSQVVEASNEKCELIDSNPASDSSVGVSEGKKVAENGSKKLRSILEDSKDQDDSNQMLGLDECSTNLSETSAKFEIHDCDEDLSQDDVREVASIDPFAQTGEESMEVEEVEDMGKKNSEESGVKKKGDESEEEKKEGDESKEKKDNDGAEEKLDDEPENSVESVDKDEEKVKGKEDSDNNEKEMGSVRNDSEEKKDSKEVGDKSGDEEIGDKTAEKVADEENVVDEAMEVDGDCTSDEVAASSGGGVKPSAGGDGVDSATSDKVADSSSDKPSSTSSDDVTKKNVESSKEATKDKGGAEIEIDEDICIIPDTVRLPPDQGKVSNSGTATPTPSTAASTSSTPSGSGGKVLNEVSSLTNRIKVVKMEMEVKQETPTSSRPKRQAATKADAQIKVIPMSFSIIFLSSH</sequence>
<dbReference type="AlphaFoldDB" id="A0A482WZ64"/>
<reference evidence="2 3" key="1">
    <citation type="journal article" date="2017" name="Gigascience">
        <title>Genome sequence of the small brown planthopper, Laodelphax striatellus.</title>
        <authorList>
            <person name="Zhu J."/>
            <person name="Jiang F."/>
            <person name="Wang X."/>
            <person name="Yang P."/>
            <person name="Bao Y."/>
            <person name="Zhao W."/>
            <person name="Wang W."/>
            <person name="Lu H."/>
            <person name="Wang Q."/>
            <person name="Cui N."/>
            <person name="Li J."/>
            <person name="Chen X."/>
            <person name="Luo L."/>
            <person name="Yu J."/>
            <person name="Kang L."/>
            <person name="Cui F."/>
        </authorList>
    </citation>
    <scope>NUCLEOTIDE SEQUENCE [LARGE SCALE GENOMIC DNA]</scope>
    <source>
        <strain evidence="2">Lst14</strain>
    </source>
</reference>
<keyword evidence="3" id="KW-1185">Reference proteome</keyword>
<dbReference type="InParanoid" id="A0A482WZ64"/>
<feature type="compositionally biased region" description="Acidic residues" evidence="1">
    <location>
        <begin position="417"/>
        <end position="433"/>
    </location>
</feature>
<dbReference type="STRING" id="195883.A0A482WZ64"/>
<feature type="compositionally biased region" description="Basic and acidic residues" evidence="1">
    <location>
        <begin position="100"/>
        <end position="111"/>
    </location>
</feature>
<accession>A0A482WZ64</accession>
<dbReference type="EMBL" id="QKKF02021366">
    <property type="protein sequence ID" value="RZF38877.1"/>
    <property type="molecule type" value="Genomic_DNA"/>
</dbReference>
<feature type="compositionally biased region" description="Basic and acidic residues" evidence="1">
    <location>
        <begin position="141"/>
        <end position="162"/>
    </location>
</feature>
<feature type="compositionally biased region" description="Polar residues" evidence="1">
    <location>
        <begin position="184"/>
        <end position="203"/>
    </location>
</feature>
<feature type="compositionally biased region" description="Polar residues" evidence="1">
    <location>
        <begin position="126"/>
        <end position="140"/>
    </location>
</feature>
<feature type="compositionally biased region" description="Basic and acidic residues" evidence="1">
    <location>
        <begin position="360"/>
        <end position="416"/>
    </location>
</feature>
<feature type="compositionally biased region" description="Polar residues" evidence="1">
    <location>
        <begin position="22"/>
        <end position="56"/>
    </location>
</feature>
<feature type="region of interest" description="Disordered" evidence="1">
    <location>
        <begin position="275"/>
        <end position="550"/>
    </location>
</feature>
<feature type="compositionally biased region" description="Basic and acidic residues" evidence="1">
    <location>
        <begin position="476"/>
        <end position="495"/>
    </location>
</feature>
<feature type="compositionally biased region" description="Basic and acidic residues" evidence="1">
    <location>
        <begin position="226"/>
        <end position="249"/>
    </location>
</feature>
<evidence type="ECO:0000313" key="3">
    <source>
        <dbReference type="Proteomes" id="UP000291343"/>
    </source>
</evidence>
<feature type="compositionally biased region" description="Polar residues" evidence="1">
    <location>
        <begin position="79"/>
        <end position="89"/>
    </location>
</feature>
<feature type="compositionally biased region" description="Low complexity" evidence="1">
    <location>
        <begin position="522"/>
        <end position="540"/>
    </location>
</feature>
<proteinExistence type="predicted"/>